<feature type="compositionally biased region" description="Acidic residues" evidence="4">
    <location>
        <begin position="280"/>
        <end position="291"/>
    </location>
</feature>
<dbReference type="Pfam" id="PF19263">
    <property type="entry name" value="DUF5906"/>
    <property type="match status" value="1"/>
</dbReference>
<evidence type="ECO:0000259" key="5">
    <source>
        <dbReference type="PROSITE" id="PS51206"/>
    </source>
</evidence>
<keyword evidence="2" id="KW-0378">Hydrolase</keyword>
<protein>
    <submittedName>
        <fullName evidence="6">P4 family phage/plasmid primase-like protein</fullName>
    </submittedName>
</protein>
<evidence type="ECO:0000256" key="3">
    <source>
        <dbReference type="ARBA" id="ARBA00022840"/>
    </source>
</evidence>
<dbReference type="InterPro" id="IPR027417">
    <property type="entry name" value="P-loop_NTPase"/>
</dbReference>
<feature type="domain" description="SF3 helicase" evidence="5">
    <location>
        <begin position="458"/>
        <end position="617"/>
    </location>
</feature>
<organism evidence="6 7">
    <name type="scientific">Quisquiliibacterium transsilvanicum</name>
    <dbReference type="NCBI Taxonomy" id="1549638"/>
    <lineage>
        <taxon>Bacteria</taxon>
        <taxon>Pseudomonadati</taxon>
        <taxon>Pseudomonadota</taxon>
        <taxon>Betaproteobacteria</taxon>
        <taxon>Burkholderiales</taxon>
        <taxon>Burkholderiaceae</taxon>
        <taxon>Quisquiliibacterium</taxon>
    </lineage>
</organism>
<dbReference type="InterPro" id="IPR014818">
    <property type="entry name" value="Phage/plasmid_primase_P4_C"/>
</dbReference>
<reference evidence="6 7" key="1">
    <citation type="submission" date="2020-08" db="EMBL/GenBank/DDBJ databases">
        <title>Genomic Encyclopedia of Type Strains, Phase IV (KMG-IV): sequencing the most valuable type-strain genomes for metagenomic binning, comparative biology and taxonomic classification.</title>
        <authorList>
            <person name="Goeker M."/>
        </authorList>
    </citation>
    <scope>NUCLEOTIDE SEQUENCE [LARGE SCALE GENOMIC DNA]</scope>
    <source>
        <strain evidence="6 7">DSM 29781</strain>
    </source>
</reference>
<evidence type="ECO:0000256" key="2">
    <source>
        <dbReference type="ARBA" id="ARBA00022801"/>
    </source>
</evidence>
<sequence>MNEIIFSAGRNVHHADGLNVVRLPFPDFTRHVLTGAATLAQKDGPYVCGPMRDGRRNLEAALPVAFAALDLDRVRDEIDMSSILEAAEIWRGFGYTTASHKPEAGIFKMRLFFALDREASRDEYGRLCRGIAGRLQALAGAPVEIDDACSKPEQPLYTARAGAVTWEFDGDPVQVDMVLSEVPKDAPEAARPQSAGTAPDWLAQLLDGEDVHANALRVVGRMVTSGIDDATIRATMGVLSEKVAEARGAERAHALMGTELDRLIRGARRKGFAPSHVPEIDGDEIQEEAGDEPAPPKKISQAPIESDIWLAALFAKRQQGRFRWSPGLDWMVNAGTHWQRDETLLRYSTAKPMCAEISRSKGVAPNTRRSIASAKTVNAVLTLARAERGIATPADAWDRDPMVLNTPAGPIDLETGKPLAVVTDRDLFTHLTAAAPDPAMRTPTWLRFTSEIFGNDLEMVEFLQRLAGYCLTGDRREQVLPFFYGTGANGKSVLVDLMLELMGSYALNLPAEALMRQQHVAHPTELAQLRGRRLAVSSELEDGAYWAESRIKSLTGDATLTARFMRQDHFTFKMTQKHIVVGNFKPRLKGDDPAIARRMVLVPFVEKFTGHRCDPLLSHKLRAEYPGILAWMIDGARKWAREGLLIPQKVRDASAEYLNANDDITLWVDECCVTGAAHRTPTAVLYKSFAGWKEANGERPQSVNPWAARMSQRFKPFRTMHVRGFEGIALRGLSEPAYSNAAAKA</sequence>
<dbReference type="GO" id="GO:0016787">
    <property type="term" value="F:hydrolase activity"/>
    <property type="evidence" value="ECO:0007669"/>
    <property type="project" value="UniProtKB-KW"/>
</dbReference>
<gene>
    <name evidence="6" type="ORF">HNQ70_000309</name>
</gene>
<dbReference type="NCBIfam" id="TIGR01613">
    <property type="entry name" value="primase_Cterm"/>
    <property type="match status" value="1"/>
</dbReference>
<dbReference type="Proteomes" id="UP000532440">
    <property type="component" value="Unassembled WGS sequence"/>
</dbReference>
<evidence type="ECO:0000313" key="6">
    <source>
        <dbReference type="EMBL" id="MBB5270325.1"/>
    </source>
</evidence>
<dbReference type="SMART" id="SM00885">
    <property type="entry name" value="D5_N"/>
    <property type="match status" value="1"/>
</dbReference>
<dbReference type="PANTHER" id="PTHR35372:SF2">
    <property type="entry name" value="SF3 HELICASE DOMAIN-CONTAINING PROTEIN"/>
    <property type="match status" value="1"/>
</dbReference>
<dbReference type="InterPro" id="IPR006500">
    <property type="entry name" value="Helicase_put_C_phage/plasmid"/>
</dbReference>
<dbReference type="AlphaFoldDB" id="A0A7W8M7K7"/>
<dbReference type="PANTHER" id="PTHR35372">
    <property type="entry name" value="ATP BINDING PROTEIN-RELATED"/>
    <property type="match status" value="1"/>
</dbReference>
<comment type="caution">
    <text evidence="6">The sequence shown here is derived from an EMBL/GenBank/DDBJ whole genome shotgun (WGS) entry which is preliminary data.</text>
</comment>
<dbReference type="InterPro" id="IPR045455">
    <property type="entry name" value="NrS-1_pol-like_helicase"/>
</dbReference>
<dbReference type="Pfam" id="PF08706">
    <property type="entry name" value="D5_N"/>
    <property type="match status" value="1"/>
</dbReference>
<dbReference type="GO" id="GO:0005524">
    <property type="term" value="F:ATP binding"/>
    <property type="evidence" value="ECO:0007669"/>
    <property type="project" value="UniProtKB-KW"/>
</dbReference>
<keyword evidence="3" id="KW-0067">ATP-binding</keyword>
<keyword evidence="1" id="KW-0547">Nucleotide-binding</keyword>
<dbReference type="InterPro" id="IPR051620">
    <property type="entry name" value="ORF904-like_C"/>
</dbReference>
<name>A0A7W8M7K7_9BURK</name>
<evidence type="ECO:0000313" key="7">
    <source>
        <dbReference type="Proteomes" id="UP000532440"/>
    </source>
</evidence>
<dbReference type="EMBL" id="JACHGB010000001">
    <property type="protein sequence ID" value="MBB5270325.1"/>
    <property type="molecule type" value="Genomic_DNA"/>
</dbReference>
<accession>A0A7W8M7K7</accession>
<dbReference type="PROSITE" id="PS51206">
    <property type="entry name" value="SF3_HELICASE_1"/>
    <property type="match status" value="1"/>
</dbReference>
<dbReference type="RefSeq" id="WP_183963613.1">
    <property type="nucleotide sequence ID" value="NZ_BAABEW010000021.1"/>
</dbReference>
<dbReference type="Gene3D" id="3.40.50.300">
    <property type="entry name" value="P-loop containing nucleotide triphosphate hydrolases"/>
    <property type="match status" value="1"/>
</dbReference>
<keyword evidence="7" id="KW-1185">Reference proteome</keyword>
<evidence type="ECO:0000256" key="1">
    <source>
        <dbReference type="ARBA" id="ARBA00022741"/>
    </source>
</evidence>
<dbReference type="InterPro" id="IPR014015">
    <property type="entry name" value="Helicase_SF3_DNA-vir"/>
</dbReference>
<feature type="region of interest" description="Disordered" evidence="4">
    <location>
        <begin position="273"/>
        <end position="299"/>
    </location>
</feature>
<evidence type="ECO:0000256" key="4">
    <source>
        <dbReference type="SAM" id="MobiDB-lite"/>
    </source>
</evidence>
<proteinExistence type="predicted"/>